<proteinExistence type="predicted"/>
<feature type="region of interest" description="Disordered" evidence="1">
    <location>
        <begin position="25"/>
        <end position="58"/>
    </location>
</feature>
<feature type="compositionally biased region" description="Basic and acidic residues" evidence="1">
    <location>
        <begin position="33"/>
        <end position="47"/>
    </location>
</feature>
<gene>
    <name evidence="2" type="ORF">R3I93_016058</name>
</gene>
<sequence length="87" mass="9393">MIQILTALVTLQSTDISGSLIVKGNGEGSWSHTDADVDRQSGNHEPSHQTAGGEIYSSPSQCFQLDPSLRLNIGTFSLLKIHLYPPD</sequence>
<accession>A0AAN9CIT7</accession>
<dbReference type="Proteomes" id="UP001364617">
    <property type="component" value="Unassembled WGS sequence"/>
</dbReference>
<keyword evidence="3" id="KW-1185">Reference proteome</keyword>
<comment type="caution">
    <text evidence="2">The sequence shown here is derived from an EMBL/GenBank/DDBJ whole genome shotgun (WGS) entry which is preliminary data.</text>
</comment>
<reference evidence="2 3" key="1">
    <citation type="submission" date="2024-02" db="EMBL/GenBank/DDBJ databases">
        <title>Chromosome-level genome assembly of the Eurasian Minnow (Phoxinus phoxinus).</title>
        <authorList>
            <person name="Oriowo T.O."/>
            <person name="Martin S."/>
            <person name="Stange M."/>
            <person name="Chrysostomakis Y."/>
            <person name="Brown T."/>
            <person name="Winkler S."/>
            <person name="Kukowka S."/>
            <person name="Myers E.W."/>
            <person name="Bohne A."/>
        </authorList>
    </citation>
    <scope>NUCLEOTIDE SEQUENCE [LARGE SCALE GENOMIC DNA]</scope>
    <source>
        <strain evidence="2">ZFMK-TIS-60720</strain>
        <tissue evidence="2">Whole Organism</tissue>
    </source>
</reference>
<name>A0AAN9CIT7_9TELE</name>
<evidence type="ECO:0000313" key="2">
    <source>
        <dbReference type="EMBL" id="KAK7138831.1"/>
    </source>
</evidence>
<evidence type="ECO:0000313" key="3">
    <source>
        <dbReference type="Proteomes" id="UP001364617"/>
    </source>
</evidence>
<evidence type="ECO:0000256" key="1">
    <source>
        <dbReference type="SAM" id="MobiDB-lite"/>
    </source>
</evidence>
<dbReference type="AlphaFoldDB" id="A0AAN9CIT7"/>
<protein>
    <submittedName>
        <fullName evidence="2">Uncharacterized protein</fullName>
    </submittedName>
</protein>
<organism evidence="2 3">
    <name type="scientific">Phoxinus phoxinus</name>
    <name type="common">Eurasian minnow</name>
    <dbReference type="NCBI Taxonomy" id="58324"/>
    <lineage>
        <taxon>Eukaryota</taxon>
        <taxon>Metazoa</taxon>
        <taxon>Chordata</taxon>
        <taxon>Craniata</taxon>
        <taxon>Vertebrata</taxon>
        <taxon>Euteleostomi</taxon>
        <taxon>Actinopterygii</taxon>
        <taxon>Neopterygii</taxon>
        <taxon>Teleostei</taxon>
        <taxon>Ostariophysi</taxon>
        <taxon>Cypriniformes</taxon>
        <taxon>Leuciscidae</taxon>
        <taxon>Phoxininae</taxon>
        <taxon>Phoxinus</taxon>
    </lineage>
</organism>
<dbReference type="EMBL" id="JAYKXH010000017">
    <property type="protein sequence ID" value="KAK7138831.1"/>
    <property type="molecule type" value="Genomic_DNA"/>
</dbReference>